<feature type="transmembrane region" description="Helical" evidence="1">
    <location>
        <begin position="177"/>
        <end position="198"/>
    </location>
</feature>
<dbReference type="RefSeq" id="WP_143555481.1">
    <property type="nucleotide sequence ID" value="NZ_FOJX01000001.1"/>
</dbReference>
<feature type="transmembrane region" description="Helical" evidence="1">
    <location>
        <begin position="31"/>
        <end position="48"/>
    </location>
</feature>
<name>A0A1I0VEM4_SELRU</name>
<reference evidence="2 3" key="1">
    <citation type="submission" date="2016-10" db="EMBL/GenBank/DDBJ databases">
        <authorList>
            <person name="de Groot N.N."/>
        </authorList>
    </citation>
    <scope>NUCLEOTIDE SEQUENCE [LARGE SCALE GENOMIC DNA]</scope>
    <source>
        <strain evidence="2 3">L14</strain>
    </source>
</reference>
<organism evidence="2 3">
    <name type="scientific">Selenomonas ruminantium</name>
    <dbReference type="NCBI Taxonomy" id="971"/>
    <lineage>
        <taxon>Bacteria</taxon>
        <taxon>Bacillati</taxon>
        <taxon>Bacillota</taxon>
        <taxon>Negativicutes</taxon>
        <taxon>Selenomonadales</taxon>
        <taxon>Selenomonadaceae</taxon>
        <taxon>Selenomonas</taxon>
    </lineage>
</organism>
<evidence type="ECO:0000313" key="3">
    <source>
        <dbReference type="Proteomes" id="UP000183843"/>
    </source>
</evidence>
<feature type="transmembrane region" description="Helical" evidence="1">
    <location>
        <begin position="147"/>
        <end position="165"/>
    </location>
</feature>
<protein>
    <submittedName>
        <fullName evidence="2">Uncharacterized protein</fullName>
    </submittedName>
</protein>
<proteinExistence type="predicted"/>
<sequence length="219" mass="25475">MKKNVDEGWYSYFLWVNWLVTYATLRLDSMLVLIGSAIYGLISFYIACWSKSIQFCLKLLPGILLSMYLTLKSTALIGGTAFGIALIAALYGNRKRFKMYGKYKPFIVFYGIHVVMWIGFVVISFISLMLDNFGQRVTYTTPDWVDITWAILTCLTLCWLLHREQTNGRRFWETMRVLYLFPVVFAILLIDWATLIPIKFISGKSILGDDEHDYFAWED</sequence>
<keyword evidence="1" id="KW-0472">Membrane</keyword>
<keyword evidence="1" id="KW-1133">Transmembrane helix</keyword>
<gene>
    <name evidence="2" type="ORF">SAMN05216587_101541</name>
</gene>
<dbReference type="AlphaFoldDB" id="A0A1I0VEM4"/>
<accession>A0A1I0VEM4</accession>
<evidence type="ECO:0000256" key="1">
    <source>
        <dbReference type="SAM" id="Phobius"/>
    </source>
</evidence>
<evidence type="ECO:0000313" key="2">
    <source>
        <dbReference type="EMBL" id="SFA74732.1"/>
    </source>
</evidence>
<dbReference type="Proteomes" id="UP000183843">
    <property type="component" value="Unassembled WGS sequence"/>
</dbReference>
<dbReference type="EMBL" id="FOJX01000001">
    <property type="protein sequence ID" value="SFA74732.1"/>
    <property type="molecule type" value="Genomic_DNA"/>
</dbReference>
<keyword evidence="1" id="KW-0812">Transmembrane</keyword>
<feature type="transmembrane region" description="Helical" evidence="1">
    <location>
        <begin position="106"/>
        <end position="127"/>
    </location>
</feature>